<dbReference type="Proteomes" id="UP000061839">
    <property type="component" value="Chromosome"/>
</dbReference>
<sequence length="383" mass="41374">MAARWESKVQRAAHPLSYPALQAVPGGLLRVPKLGILVKDAQLVREVLKQPETFAKNGPGTSSDLWTPVLGEKVLLNMSGQDHAQLRRKLSPLFAPGFVEALSRKALAPHLATLTQQLASGQAVDLVQKSHLLSSEVISQLVGLPAGQVHDDAFYQQIHRISGSVRLRNLGLSEQQLRQARELMEGLTGAAKSAYQSGDPETIPGRMRELGLSEQEALGAVGAFALTGTETLTAYIPRLIALLIDSGWLPRVAAARQLSEASIAEGLRVTTPVLVMLRHARSAATLGRLRVAPGERLILLGFRINQLSGTFDPQRNSAAELKQLWFGGGVHFCLGAPLAMAQTRLVLDALLNVVSESGPLRISSRQAARRVLIPAYQRLLVTR</sequence>
<dbReference type="CDD" id="cd00302">
    <property type="entry name" value="cytochrome_P450"/>
    <property type="match status" value="1"/>
</dbReference>
<dbReference type="InterPro" id="IPR036396">
    <property type="entry name" value="Cyt_P450_sf"/>
</dbReference>
<dbReference type="Gene3D" id="1.10.630.10">
    <property type="entry name" value="Cytochrome P450"/>
    <property type="match status" value="1"/>
</dbReference>
<dbReference type="PATRIC" id="fig|1618207.4.peg.1182"/>
<organism evidence="2 3">
    <name type="scientific">Psychromicrobium lacuslunae</name>
    <dbReference type="NCBI Taxonomy" id="1618207"/>
    <lineage>
        <taxon>Bacteria</taxon>
        <taxon>Bacillati</taxon>
        <taxon>Actinomycetota</taxon>
        <taxon>Actinomycetes</taxon>
        <taxon>Micrococcales</taxon>
        <taxon>Micrococcaceae</taxon>
        <taxon>Psychromicrobium</taxon>
    </lineage>
</organism>
<dbReference type="STRING" id="1618207.UM93_05830"/>
<dbReference type="PANTHER" id="PTHR46696">
    <property type="entry name" value="P450, PUTATIVE (EUROFUNG)-RELATED"/>
    <property type="match status" value="1"/>
</dbReference>
<protein>
    <submittedName>
        <fullName evidence="2">Cytochrome P450</fullName>
    </submittedName>
</protein>
<proteinExistence type="inferred from homology"/>
<dbReference type="GO" id="GO:0005506">
    <property type="term" value="F:iron ion binding"/>
    <property type="evidence" value="ECO:0007669"/>
    <property type="project" value="InterPro"/>
</dbReference>
<accession>A0A0D4C3F9</accession>
<dbReference type="KEGG" id="ari:UM93_05830"/>
<dbReference type="HOGENOM" id="CLU_692482_0_0_11"/>
<dbReference type="InterPro" id="IPR017972">
    <property type="entry name" value="Cyt_P450_CS"/>
</dbReference>
<evidence type="ECO:0000256" key="1">
    <source>
        <dbReference type="ARBA" id="ARBA00010617"/>
    </source>
</evidence>
<name>A0A0D4C3F9_9MICC</name>
<dbReference type="GO" id="GO:0020037">
    <property type="term" value="F:heme binding"/>
    <property type="evidence" value="ECO:0007669"/>
    <property type="project" value="InterPro"/>
</dbReference>
<comment type="similarity">
    <text evidence="1">Belongs to the cytochrome P450 family.</text>
</comment>
<dbReference type="GO" id="GO:0016705">
    <property type="term" value="F:oxidoreductase activity, acting on paired donors, with incorporation or reduction of molecular oxygen"/>
    <property type="evidence" value="ECO:0007669"/>
    <property type="project" value="InterPro"/>
</dbReference>
<dbReference type="AlphaFoldDB" id="A0A0D4C3F9"/>
<dbReference type="GO" id="GO:0004497">
    <property type="term" value="F:monooxygenase activity"/>
    <property type="evidence" value="ECO:0007669"/>
    <property type="project" value="InterPro"/>
</dbReference>
<dbReference type="InterPro" id="IPR002397">
    <property type="entry name" value="Cyt_P450_B"/>
</dbReference>
<keyword evidence="3" id="KW-1185">Reference proteome</keyword>
<dbReference type="EMBL" id="CP011005">
    <property type="protein sequence ID" value="AJT42916.1"/>
    <property type="molecule type" value="Genomic_DNA"/>
</dbReference>
<evidence type="ECO:0000313" key="3">
    <source>
        <dbReference type="Proteomes" id="UP000061839"/>
    </source>
</evidence>
<dbReference type="PANTHER" id="PTHR46696:SF1">
    <property type="entry name" value="CYTOCHROME P450 YJIB-RELATED"/>
    <property type="match status" value="1"/>
</dbReference>
<dbReference type="PROSITE" id="PS00086">
    <property type="entry name" value="CYTOCHROME_P450"/>
    <property type="match status" value="1"/>
</dbReference>
<reference evidence="2 3" key="1">
    <citation type="journal article" date="2015" name="Genome Announc.">
        <title>Complete Genome Sequencing of Protease-Producing Novel Arthrobacter sp. Strain IHBB 11108 Using PacBio Single-Molecule Real-Time Sequencing Technology.</title>
        <authorList>
            <person name="Kiran S."/>
            <person name="Swarnkar M.K."/>
            <person name="Pal M."/>
            <person name="Thakur R."/>
            <person name="Tewari R."/>
            <person name="Singh A.K."/>
            <person name="Gulati A."/>
        </authorList>
    </citation>
    <scope>NUCLEOTIDE SEQUENCE [LARGE SCALE GENOMIC DNA]</scope>
    <source>
        <strain evidence="2 3">IHBB 11108</strain>
    </source>
</reference>
<dbReference type="SUPFAM" id="SSF48264">
    <property type="entry name" value="Cytochrome P450"/>
    <property type="match status" value="1"/>
</dbReference>
<dbReference type="PRINTS" id="PR00359">
    <property type="entry name" value="BP450"/>
</dbReference>
<evidence type="ECO:0000313" key="2">
    <source>
        <dbReference type="EMBL" id="AJT42916.1"/>
    </source>
</evidence>
<gene>
    <name evidence="2" type="ORF">UM93_05830</name>
</gene>